<organism evidence="2">
    <name type="scientific">Leishmania guyanensis</name>
    <dbReference type="NCBI Taxonomy" id="5670"/>
    <lineage>
        <taxon>Eukaryota</taxon>
        <taxon>Discoba</taxon>
        <taxon>Euglenozoa</taxon>
        <taxon>Kinetoplastea</taxon>
        <taxon>Metakinetoplastina</taxon>
        <taxon>Trypanosomatida</taxon>
        <taxon>Trypanosomatidae</taxon>
        <taxon>Leishmaniinae</taxon>
        <taxon>Leishmania</taxon>
        <taxon>Leishmania guyanensis species complex</taxon>
    </lineage>
</organism>
<accession>A0A1E1J442</accession>
<feature type="region of interest" description="Disordered" evidence="1">
    <location>
        <begin position="222"/>
        <end position="249"/>
    </location>
</feature>
<dbReference type="EMBL" id="CALQ01001545">
    <property type="protein sequence ID" value="CCM18358.1"/>
    <property type="molecule type" value="Genomic_DNA"/>
</dbReference>
<dbReference type="AlphaFoldDB" id="A0A1E1J442"/>
<feature type="compositionally biased region" description="Low complexity" evidence="1">
    <location>
        <begin position="353"/>
        <end position="365"/>
    </location>
</feature>
<name>A0A1E1J442_LEIGU</name>
<dbReference type="CDD" id="cd00065">
    <property type="entry name" value="FYVE_like_SF"/>
    <property type="match status" value="1"/>
</dbReference>
<evidence type="ECO:0000313" key="2">
    <source>
        <dbReference type="EMBL" id="CCM18358.1"/>
    </source>
</evidence>
<dbReference type="SUPFAM" id="SSF57903">
    <property type="entry name" value="FYVE/PHD zinc finger"/>
    <property type="match status" value="1"/>
</dbReference>
<evidence type="ECO:0000256" key="1">
    <source>
        <dbReference type="SAM" id="MobiDB-lite"/>
    </source>
</evidence>
<feature type="region of interest" description="Disordered" evidence="1">
    <location>
        <begin position="353"/>
        <end position="374"/>
    </location>
</feature>
<proteinExistence type="predicted"/>
<sequence>MTLTSADSPQHAVPHDAQELHDRAHVYLSSVGPTLDSIENLLALWNRLSDVSSTVGKVPEGSSLRSVRIDPFTVFKSPPFISEAEIDRSVKQLTAKELKALHDEFELTCIDDFVYVHSDEDSETGASRRAQAAVHTVHFGDDAGGAKEEGDGHYNNRGETVAAGVVQRKGVVNTTSPRLDAGSSAPAVKVKSAFSDMSATSRATALFEGNTVTVKAFRDTVSDGGSGSDGSSAHFLTPGVAPPMPSADTQTPAVISLEKIPPSMIAAAAAARGEATNGDASDPSSRLAATFSVAANNPSDLPSGCTVELEYTADHWIPNSTRRALQEDSGGAITVTTATTNMDTIPAVTVECSAAPAAESTSASTKGSDEDEDEIRSFTTFSRIVLANHARRLQSRQAEEEASPHPTAPQQSLTVQEGRRTGEKAQCATSLPQTEKRPAAAAAPVSSTTALSSHPVATTKPDVARERNAFVRMRVRDVLLANRVRVMDTSVLGAAFFEKMETTWSAAADKTTPILQRLDALLCESSALLHTLEVMDHQAYRERVMDPTQYLCVPRYSVACAAADCHTLFSTTVTRVMCGRCGQFFCPKCSAERGVGPDVKCDGQRYSLGWEPLCRVCYQMCRDSQQRIVEERNNVLMITNQPFNGVQTGEAAGEERNAHHASAGEMNLKQAVLFGAYCDEHRCLSDGLPPFYVIHRSASETVHFWDILGYHFAKTQGTLRRGWQNAGHLAAQAMNSAAQMVSRRRSTLR</sequence>
<feature type="region of interest" description="Disordered" evidence="1">
    <location>
        <begin position="392"/>
        <end position="460"/>
    </location>
</feature>
<reference evidence="2" key="1">
    <citation type="submission" date="2012-08" db="EMBL/GenBank/DDBJ databases">
        <title>Comparative genomics of metastatic and non-metastatic Leishmania guyanensis provides insights into polygenic factors involved in Leishmania RNA virus infection.</title>
        <authorList>
            <person name="Smith D."/>
            <person name="Hertz-Fowler C."/>
            <person name="Martin R."/>
            <person name="Dickens N."/>
            <person name="Fasel N."/>
            <person name="Falquet L."/>
            <person name="Beverley S."/>
            <person name="Zangger H."/>
            <person name="Calderon-Copete S."/>
            <person name="Mottram J."/>
            <person name="Xenarios I."/>
        </authorList>
    </citation>
    <scope>NUCLEOTIDE SEQUENCE</scope>
    <source>
        <strain evidence="2">MHOM/BR/75/M4147/SSU:IR2SAT-LUC</strain>
    </source>
</reference>
<protein>
    <submittedName>
        <fullName evidence="2">Uncharacterized protein</fullName>
    </submittedName>
</protein>
<dbReference type="InterPro" id="IPR011011">
    <property type="entry name" value="Znf_FYVE_PHD"/>
</dbReference>
<feature type="compositionally biased region" description="Low complexity" evidence="1">
    <location>
        <begin position="439"/>
        <end position="453"/>
    </location>
</feature>
<gene>
    <name evidence="2" type="primary">LgM4147LRVhigh.32.01880.00560</name>
    <name evidence="2" type="ORF">BN36_3258450</name>
</gene>